<dbReference type="Pfam" id="PF01435">
    <property type="entry name" value="Peptidase_M48"/>
    <property type="match status" value="1"/>
</dbReference>
<evidence type="ECO:0000256" key="5">
    <source>
        <dbReference type="ARBA" id="ARBA00022723"/>
    </source>
</evidence>
<feature type="domain" description="Peptidase M48" evidence="12">
    <location>
        <begin position="79"/>
        <end position="313"/>
    </location>
</feature>
<dbReference type="InterPro" id="IPR050083">
    <property type="entry name" value="HtpX_protease"/>
</dbReference>
<evidence type="ECO:0000256" key="6">
    <source>
        <dbReference type="ARBA" id="ARBA00022801"/>
    </source>
</evidence>
<accession>A0A1F7L236</accession>
<evidence type="ECO:0000259" key="12">
    <source>
        <dbReference type="Pfam" id="PF01435"/>
    </source>
</evidence>
<feature type="transmembrane region" description="Helical" evidence="11">
    <location>
        <begin position="184"/>
        <end position="203"/>
    </location>
</feature>
<name>A0A1F7L236_9BACT</name>
<keyword evidence="8 11" id="KW-1133">Transmembrane helix</keyword>
<protein>
    <recommendedName>
        <fullName evidence="12">Peptidase M48 domain-containing protein</fullName>
    </recommendedName>
</protein>
<keyword evidence="5" id="KW-0479">Metal-binding</keyword>
<dbReference type="PANTHER" id="PTHR43221:SF2">
    <property type="entry name" value="PROTEASE HTPX HOMOLOG"/>
    <property type="match status" value="1"/>
</dbReference>
<evidence type="ECO:0000313" key="14">
    <source>
        <dbReference type="Proteomes" id="UP000177050"/>
    </source>
</evidence>
<comment type="cofactor">
    <cofactor evidence="1">
        <name>Zn(2+)</name>
        <dbReference type="ChEBI" id="CHEBI:29105"/>
    </cofactor>
</comment>
<evidence type="ECO:0000256" key="10">
    <source>
        <dbReference type="ARBA" id="ARBA00023136"/>
    </source>
</evidence>
<sequence>MFAAASLLTFGVLFSFLFSIIILVLQVTQNLNIFLAIGLTVVVNVILWLISPWLTDLMNRFFYKVRFLKKEEMDELYPELSQFIQSISAKHRFPYPKIGIIDDQNPTAFTYGSGRYNARIVLTEGLFTYLSPQETKAVVAHELGHIVNRDFVVMMIASTIVQILYEIYAHLIRVKGKKSGNIKLVALLAYAFYTIGIYLILFLSRTREYMADTFAAQTASAQDLSNALIKIAYGIVAAPDTDASKRLLHSTRHLGIIDVNNAKHLGVTAYITHQNPERIAEVMVFDRVNPWAKIIELNSTHPLTGKRIDNLSTISKKQGKPFSYDVDAATSKMKINKSVMYMDFMQGVVIYYAPLLLSILLMVLFGFVWIPAGIGIGILIQTMYRFPQEPEKQTTILDQMRNPYASPIRGTSIRLTGNAIGRGMPGYIFSEDVMYQDSTGLIFLDYSSLFGFIGNLFFAINQVKKIIGTPSTVDAWFFRGMGPYAVMKKMKTTSETIVSHPILWSILKGLFFIGISLFIYYRGI</sequence>
<keyword evidence="2" id="KW-1003">Cell membrane</keyword>
<feature type="transmembrane region" description="Helical" evidence="11">
    <location>
        <begin position="349"/>
        <end position="380"/>
    </location>
</feature>
<gene>
    <name evidence="13" type="ORF">A3K52_05545</name>
</gene>
<keyword evidence="7" id="KW-0862">Zinc</keyword>
<dbReference type="AlphaFoldDB" id="A0A1F7L236"/>
<evidence type="ECO:0000256" key="11">
    <source>
        <dbReference type="SAM" id="Phobius"/>
    </source>
</evidence>
<comment type="caution">
    <text evidence="13">The sequence shown here is derived from an EMBL/GenBank/DDBJ whole genome shotgun (WGS) entry which is preliminary data.</text>
</comment>
<feature type="transmembrane region" description="Helical" evidence="11">
    <location>
        <begin position="497"/>
        <end position="521"/>
    </location>
</feature>
<feature type="transmembrane region" description="Helical" evidence="11">
    <location>
        <begin position="33"/>
        <end position="54"/>
    </location>
</feature>
<reference evidence="13 14" key="1">
    <citation type="journal article" date="2016" name="Nat. Commun.">
        <title>Thousands of microbial genomes shed light on interconnected biogeochemical processes in an aquifer system.</title>
        <authorList>
            <person name="Anantharaman K."/>
            <person name="Brown C.T."/>
            <person name="Hug L.A."/>
            <person name="Sharon I."/>
            <person name="Castelle C.J."/>
            <person name="Probst A.J."/>
            <person name="Thomas B.C."/>
            <person name="Singh A."/>
            <person name="Wilkins M.J."/>
            <person name="Karaoz U."/>
            <person name="Brodie E.L."/>
            <person name="Williams K.H."/>
            <person name="Hubbard S.S."/>
            <person name="Banfield J.F."/>
        </authorList>
    </citation>
    <scope>NUCLEOTIDE SEQUENCE [LARGE SCALE GENOMIC DNA]</scope>
</reference>
<keyword evidence="10 11" id="KW-0472">Membrane</keyword>
<feature type="transmembrane region" description="Helical" evidence="11">
    <location>
        <begin position="151"/>
        <end position="172"/>
    </location>
</feature>
<feature type="transmembrane region" description="Helical" evidence="11">
    <location>
        <begin position="440"/>
        <end position="460"/>
    </location>
</feature>
<dbReference type="GO" id="GO:0004222">
    <property type="term" value="F:metalloendopeptidase activity"/>
    <property type="evidence" value="ECO:0007669"/>
    <property type="project" value="InterPro"/>
</dbReference>
<dbReference type="Gene3D" id="3.30.2010.10">
    <property type="entry name" value="Metalloproteases ('zincins'), catalytic domain"/>
    <property type="match status" value="1"/>
</dbReference>
<evidence type="ECO:0000256" key="8">
    <source>
        <dbReference type="ARBA" id="ARBA00022989"/>
    </source>
</evidence>
<evidence type="ECO:0000256" key="3">
    <source>
        <dbReference type="ARBA" id="ARBA00022670"/>
    </source>
</evidence>
<dbReference type="GO" id="GO:0046872">
    <property type="term" value="F:metal ion binding"/>
    <property type="evidence" value="ECO:0007669"/>
    <property type="project" value="UniProtKB-KW"/>
</dbReference>
<evidence type="ECO:0000256" key="1">
    <source>
        <dbReference type="ARBA" id="ARBA00001947"/>
    </source>
</evidence>
<dbReference type="Proteomes" id="UP000177050">
    <property type="component" value="Unassembled WGS sequence"/>
</dbReference>
<evidence type="ECO:0000256" key="4">
    <source>
        <dbReference type="ARBA" id="ARBA00022692"/>
    </source>
</evidence>
<dbReference type="InterPro" id="IPR001915">
    <property type="entry name" value="Peptidase_M48"/>
</dbReference>
<evidence type="ECO:0000256" key="9">
    <source>
        <dbReference type="ARBA" id="ARBA00023049"/>
    </source>
</evidence>
<evidence type="ECO:0000256" key="2">
    <source>
        <dbReference type="ARBA" id="ARBA00022475"/>
    </source>
</evidence>
<keyword evidence="6" id="KW-0378">Hydrolase</keyword>
<organism evidence="13 14">
    <name type="scientific">Candidatus Roizmanbacteria bacterium RIFOXYD1_FULL_38_12</name>
    <dbReference type="NCBI Taxonomy" id="1802093"/>
    <lineage>
        <taxon>Bacteria</taxon>
        <taxon>Candidatus Roizmaniibacteriota</taxon>
    </lineage>
</organism>
<feature type="transmembrane region" description="Helical" evidence="11">
    <location>
        <begin position="7"/>
        <end position="27"/>
    </location>
</feature>
<dbReference type="GO" id="GO:0006508">
    <property type="term" value="P:proteolysis"/>
    <property type="evidence" value="ECO:0007669"/>
    <property type="project" value="UniProtKB-KW"/>
</dbReference>
<evidence type="ECO:0000256" key="7">
    <source>
        <dbReference type="ARBA" id="ARBA00022833"/>
    </source>
</evidence>
<keyword evidence="4 11" id="KW-0812">Transmembrane</keyword>
<dbReference type="EMBL" id="MGBR01000001">
    <property type="protein sequence ID" value="OGK74200.1"/>
    <property type="molecule type" value="Genomic_DNA"/>
</dbReference>
<dbReference type="PANTHER" id="PTHR43221">
    <property type="entry name" value="PROTEASE HTPX"/>
    <property type="match status" value="1"/>
</dbReference>
<proteinExistence type="predicted"/>
<evidence type="ECO:0000313" key="13">
    <source>
        <dbReference type="EMBL" id="OGK74200.1"/>
    </source>
</evidence>
<keyword evidence="3" id="KW-0645">Protease</keyword>
<keyword evidence="9" id="KW-0482">Metalloprotease</keyword>